<reference evidence="2 3" key="1">
    <citation type="journal article" date="2020" name="Cell">
        <title>Large-Scale Comparative Analyses of Tick Genomes Elucidate Their Genetic Diversity and Vector Capacities.</title>
        <authorList>
            <consortium name="Tick Genome and Microbiome Consortium (TIGMIC)"/>
            <person name="Jia N."/>
            <person name="Wang J."/>
            <person name="Shi W."/>
            <person name="Du L."/>
            <person name="Sun Y."/>
            <person name="Zhan W."/>
            <person name="Jiang J.F."/>
            <person name="Wang Q."/>
            <person name="Zhang B."/>
            <person name="Ji P."/>
            <person name="Bell-Sakyi L."/>
            <person name="Cui X.M."/>
            <person name="Yuan T.T."/>
            <person name="Jiang B.G."/>
            <person name="Yang W.F."/>
            <person name="Lam T.T."/>
            <person name="Chang Q.C."/>
            <person name="Ding S.J."/>
            <person name="Wang X.J."/>
            <person name="Zhu J.G."/>
            <person name="Ruan X.D."/>
            <person name="Zhao L."/>
            <person name="Wei J.T."/>
            <person name="Ye R.Z."/>
            <person name="Que T.C."/>
            <person name="Du C.H."/>
            <person name="Zhou Y.H."/>
            <person name="Cheng J.X."/>
            <person name="Dai P.F."/>
            <person name="Guo W.B."/>
            <person name="Han X.H."/>
            <person name="Huang E.J."/>
            <person name="Li L.F."/>
            <person name="Wei W."/>
            <person name="Gao Y.C."/>
            <person name="Liu J.Z."/>
            <person name="Shao H.Z."/>
            <person name="Wang X."/>
            <person name="Wang C.C."/>
            <person name="Yang T.C."/>
            <person name="Huo Q.B."/>
            <person name="Li W."/>
            <person name="Chen H.Y."/>
            <person name="Chen S.E."/>
            <person name="Zhou L.G."/>
            <person name="Ni X.B."/>
            <person name="Tian J.H."/>
            <person name="Sheng Y."/>
            <person name="Liu T."/>
            <person name="Pan Y.S."/>
            <person name="Xia L.Y."/>
            <person name="Li J."/>
            <person name="Zhao F."/>
            <person name="Cao W.C."/>
        </authorList>
    </citation>
    <scope>NUCLEOTIDE SEQUENCE [LARGE SCALE GENOMIC DNA]</scope>
    <source>
        <strain evidence="2">HaeL-2018</strain>
    </source>
</reference>
<dbReference type="EMBL" id="JABSTR010000004">
    <property type="protein sequence ID" value="KAH9368296.1"/>
    <property type="molecule type" value="Genomic_DNA"/>
</dbReference>
<dbReference type="VEuPathDB" id="VectorBase:HLOH_055282"/>
<dbReference type="Proteomes" id="UP000821853">
    <property type="component" value="Chromosome 2"/>
</dbReference>
<accession>A0A9J6G0Y3</accession>
<dbReference type="AlphaFoldDB" id="A0A9J6G0Y3"/>
<dbReference type="GO" id="GO:0000963">
    <property type="term" value="P:mitochondrial RNA processing"/>
    <property type="evidence" value="ECO:0007669"/>
    <property type="project" value="TreeGrafter"/>
</dbReference>
<dbReference type="OrthoDB" id="6501018at2759"/>
<evidence type="ECO:0000313" key="3">
    <source>
        <dbReference type="Proteomes" id="UP000821853"/>
    </source>
</evidence>
<dbReference type="PANTHER" id="PTHR21228">
    <property type="entry name" value="FAST LEU-RICH DOMAIN-CONTAINING"/>
    <property type="match status" value="1"/>
</dbReference>
<gene>
    <name evidence="2" type="ORF">HPB48_008038</name>
</gene>
<dbReference type="PANTHER" id="PTHR21228:SF69">
    <property type="entry name" value="GH07286P"/>
    <property type="match status" value="1"/>
</dbReference>
<protein>
    <recommendedName>
        <fullName evidence="1">FAST kinase leucine-rich domain-containing protein</fullName>
    </recommendedName>
</protein>
<evidence type="ECO:0000259" key="1">
    <source>
        <dbReference type="Pfam" id="PF06743"/>
    </source>
</evidence>
<dbReference type="GO" id="GO:0005759">
    <property type="term" value="C:mitochondrial matrix"/>
    <property type="evidence" value="ECO:0007669"/>
    <property type="project" value="TreeGrafter"/>
</dbReference>
<comment type="caution">
    <text evidence="2">The sequence shown here is derived from an EMBL/GenBank/DDBJ whole genome shotgun (WGS) entry which is preliminary data.</text>
</comment>
<proteinExistence type="predicted"/>
<evidence type="ECO:0000313" key="2">
    <source>
        <dbReference type="EMBL" id="KAH9368296.1"/>
    </source>
</evidence>
<dbReference type="Pfam" id="PF06743">
    <property type="entry name" value="FAST_1"/>
    <property type="match status" value="1"/>
</dbReference>
<feature type="domain" description="FAST kinase leucine-rich" evidence="1">
    <location>
        <begin position="327"/>
        <end position="392"/>
    </location>
</feature>
<dbReference type="InterPro" id="IPR050870">
    <property type="entry name" value="FAST_kinase"/>
</dbReference>
<dbReference type="InterPro" id="IPR010622">
    <property type="entry name" value="FAST_Leu-rich"/>
</dbReference>
<dbReference type="SUPFAM" id="SSF48371">
    <property type="entry name" value="ARM repeat"/>
    <property type="match status" value="1"/>
</dbReference>
<organism evidence="2 3">
    <name type="scientific">Haemaphysalis longicornis</name>
    <name type="common">Bush tick</name>
    <dbReference type="NCBI Taxonomy" id="44386"/>
    <lineage>
        <taxon>Eukaryota</taxon>
        <taxon>Metazoa</taxon>
        <taxon>Ecdysozoa</taxon>
        <taxon>Arthropoda</taxon>
        <taxon>Chelicerata</taxon>
        <taxon>Arachnida</taxon>
        <taxon>Acari</taxon>
        <taxon>Parasitiformes</taxon>
        <taxon>Ixodida</taxon>
        <taxon>Ixodoidea</taxon>
        <taxon>Ixodidae</taxon>
        <taxon>Haemaphysalinae</taxon>
        <taxon>Haemaphysalis</taxon>
    </lineage>
</organism>
<dbReference type="GO" id="GO:0044528">
    <property type="term" value="P:regulation of mitochondrial mRNA stability"/>
    <property type="evidence" value="ECO:0007669"/>
    <property type="project" value="InterPro"/>
</dbReference>
<name>A0A9J6G0Y3_HAELO</name>
<dbReference type="GO" id="GO:0003723">
    <property type="term" value="F:RNA binding"/>
    <property type="evidence" value="ECO:0007669"/>
    <property type="project" value="TreeGrafter"/>
</dbReference>
<keyword evidence="3" id="KW-1185">Reference proteome</keyword>
<dbReference type="GO" id="GO:0035770">
    <property type="term" value="C:ribonucleoprotein granule"/>
    <property type="evidence" value="ECO:0007669"/>
    <property type="project" value="TreeGrafter"/>
</dbReference>
<dbReference type="InterPro" id="IPR016024">
    <property type="entry name" value="ARM-type_fold"/>
</dbReference>
<sequence length="535" mass="59683">MNKKKSLIKAAIGYLPLLQHWPGQKRVDWFSLRRCKDEILNQQRFPAATTASKEGVQFPVGATVPESREELLVDVDFETVCEKVLKGKEKGLPNSVVVRCLWQLLSSPHPDARLVECFQHSILWRSRRMEVHNLCACLAAHVKHQKGSGELQRKVVEQLQGAIRKCLSEAKSMSDLVWLLETAEYMGGDNRRFVLEVQDRALQLVGCLSHADLRLLVRTLARLKLRPTPLLQAATFYLSKGHGGASLKEIVSLLHSLHSLSFPEPAVLQQLSEAFVEQLSDDTKVSLVSACLTGVGQLSWRHPELLETCASWLVAHRSSCRPADLTACVLALARLQYVPECADELFPVLLEELREDRFADTPAIWLDVVWSLALLGRVQQSQLDSVLQPHFYGPCWDASVAVPARQKLLNVIAVSDLEFPEGPSFPKDVVDSIVENLKVPEAGALQRSVREALTQLAPLGRYLSANPSLPYGLAAGRKCVFRKNICKFMVVAGAASTVQVLLSSQVPYTEYDDKKPVLQRVKYLHEKLLQCVAEK</sequence>